<evidence type="ECO:0000256" key="1">
    <source>
        <dbReference type="ARBA" id="ARBA00004651"/>
    </source>
</evidence>
<keyword evidence="4 8" id="KW-1003">Cell membrane</keyword>
<keyword evidence="6 8" id="KW-1133">Transmembrane helix</keyword>
<sequence>MDAGQRAPKNGGVCFMEKMFKLKEHGTTVGKEVAGGFTTFFAMAYIIFVNPNFLSQTGMDFNAVMLATCISAAVGTAVTALLANVPFAQAPGMGLNAFFTFTVCFGMGYTWQQALAIVFISGLLFLAITVSPLRKQVIDAIPAPLKNAISAGIGLFIALVGLLNAGIVVADGNLLDLGNITSGAPLLALIGLLVTGILMACGVKAAMLIGILVTTVIGIPMGLTTLPGEITLSGVSLAPTFMQMDFGGLLSMGVLPLITAIVTFTICDMFDTVGTLIGTAGNAGMLNEKGELPHGDRALIADAVATCAGACLGTSTVTTFVESSTGISEGARTGFSSLVVSLCFLASCVLAPVAGIIPGAATAPALIIVGILMLKSAARIDWSDFEIAMPCFLTIAMMPFAYSITDGIGFGFISWVVIKVFRGKFKEVPVLMYILSLLFVLMYILSNL</sequence>
<dbReference type="AlphaFoldDB" id="A0A923I6P0"/>
<accession>A0A923I6P0</accession>
<dbReference type="EMBL" id="JACONZ010000002">
    <property type="protein sequence ID" value="MBC5581275.1"/>
    <property type="molecule type" value="Genomic_DNA"/>
</dbReference>
<evidence type="ECO:0000256" key="5">
    <source>
        <dbReference type="ARBA" id="ARBA00022692"/>
    </source>
</evidence>
<evidence type="ECO:0000256" key="9">
    <source>
        <dbReference type="SAM" id="Phobius"/>
    </source>
</evidence>
<feature type="transmembrane region" description="Helical" evidence="9">
    <location>
        <begin position="61"/>
        <end position="83"/>
    </location>
</feature>
<dbReference type="PANTHER" id="PTHR43337:SF1">
    <property type="entry name" value="XANTHINE_URACIL PERMEASE C887.17-RELATED"/>
    <property type="match status" value="1"/>
</dbReference>
<comment type="similarity">
    <text evidence="2 8">Belongs to the nucleobase:cation symporter-2 (NCS2) (TC 2.A.40) family. Azg-like subfamily.</text>
</comment>
<feature type="transmembrane region" description="Helical" evidence="9">
    <location>
        <begin position="90"/>
        <end position="109"/>
    </location>
</feature>
<keyword evidence="11" id="KW-1185">Reference proteome</keyword>
<dbReference type="Pfam" id="PF00860">
    <property type="entry name" value="Xan_ur_permease"/>
    <property type="match status" value="1"/>
</dbReference>
<feature type="transmembrane region" description="Helical" evidence="9">
    <location>
        <begin position="145"/>
        <end position="170"/>
    </location>
</feature>
<dbReference type="InterPro" id="IPR026033">
    <property type="entry name" value="Azg-like_bact_archaea"/>
</dbReference>
<evidence type="ECO:0000313" key="11">
    <source>
        <dbReference type="Proteomes" id="UP000659630"/>
    </source>
</evidence>
<evidence type="ECO:0000256" key="8">
    <source>
        <dbReference type="PIRNR" id="PIRNR005353"/>
    </source>
</evidence>
<comment type="caution">
    <text evidence="10">The sequence shown here is derived from an EMBL/GenBank/DDBJ whole genome shotgun (WGS) entry which is preliminary data.</text>
</comment>
<organism evidence="10 11">
    <name type="scientific">Anaerofilum hominis</name>
    <dbReference type="NCBI Taxonomy" id="2763016"/>
    <lineage>
        <taxon>Bacteria</taxon>
        <taxon>Bacillati</taxon>
        <taxon>Bacillota</taxon>
        <taxon>Clostridia</taxon>
        <taxon>Eubacteriales</taxon>
        <taxon>Oscillospiraceae</taxon>
        <taxon>Anaerofilum</taxon>
    </lineage>
</organism>
<dbReference type="InterPro" id="IPR006043">
    <property type="entry name" value="NCS2"/>
</dbReference>
<evidence type="ECO:0000256" key="4">
    <source>
        <dbReference type="ARBA" id="ARBA00022475"/>
    </source>
</evidence>
<feature type="transmembrane region" description="Helical" evidence="9">
    <location>
        <begin position="115"/>
        <end position="133"/>
    </location>
</feature>
<evidence type="ECO:0000256" key="7">
    <source>
        <dbReference type="ARBA" id="ARBA00023136"/>
    </source>
</evidence>
<comment type="subcellular location">
    <subcellularLocation>
        <location evidence="1 8">Cell membrane</location>
        <topology evidence="1 8">Multi-pass membrane protein</topology>
    </subcellularLocation>
</comment>
<dbReference type="InterPro" id="IPR045018">
    <property type="entry name" value="Azg-like"/>
</dbReference>
<feature type="transmembrane region" description="Helical" evidence="9">
    <location>
        <begin position="246"/>
        <end position="267"/>
    </location>
</feature>
<name>A0A923I6P0_9FIRM</name>
<keyword evidence="3 8" id="KW-0813">Transport</keyword>
<evidence type="ECO:0000256" key="2">
    <source>
        <dbReference type="ARBA" id="ARBA00005697"/>
    </source>
</evidence>
<dbReference type="Proteomes" id="UP000659630">
    <property type="component" value="Unassembled WGS sequence"/>
</dbReference>
<protein>
    <submittedName>
        <fullName evidence="10">NCS2 family permease</fullName>
    </submittedName>
</protein>
<feature type="transmembrane region" description="Helical" evidence="9">
    <location>
        <begin position="182"/>
        <end position="201"/>
    </location>
</feature>
<feature type="transmembrane region" description="Helical" evidence="9">
    <location>
        <begin position="392"/>
        <end position="418"/>
    </location>
</feature>
<keyword evidence="5 8" id="KW-0812">Transmembrane</keyword>
<feature type="transmembrane region" description="Helical" evidence="9">
    <location>
        <begin position="342"/>
        <end position="372"/>
    </location>
</feature>
<evidence type="ECO:0000313" key="10">
    <source>
        <dbReference type="EMBL" id="MBC5581275.1"/>
    </source>
</evidence>
<proteinExistence type="inferred from homology"/>
<feature type="transmembrane region" description="Helical" evidence="9">
    <location>
        <begin position="430"/>
        <end position="446"/>
    </location>
</feature>
<feature type="transmembrane region" description="Helical" evidence="9">
    <location>
        <begin position="29"/>
        <end position="49"/>
    </location>
</feature>
<dbReference type="GO" id="GO:0005886">
    <property type="term" value="C:plasma membrane"/>
    <property type="evidence" value="ECO:0007669"/>
    <property type="project" value="UniProtKB-SubCell"/>
</dbReference>
<dbReference type="PIRSF" id="PIRSF005353">
    <property type="entry name" value="PbuG"/>
    <property type="match status" value="1"/>
</dbReference>
<feature type="transmembrane region" description="Helical" evidence="9">
    <location>
        <begin position="208"/>
        <end position="226"/>
    </location>
</feature>
<evidence type="ECO:0000256" key="6">
    <source>
        <dbReference type="ARBA" id="ARBA00022989"/>
    </source>
</evidence>
<dbReference type="PANTHER" id="PTHR43337">
    <property type="entry name" value="XANTHINE/URACIL PERMEASE C887.17-RELATED"/>
    <property type="match status" value="1"/>
</dbReference>
<gene>
    <name evidence="10" type="ORF">H8S23_07115</name>
</gene>
<evidence type="ECO:0000256" key="3">
    <source>
        <dbReference type="ARBA" id="ARBA00022448"/>
    </source>
</evidence>
<reference evidence="10" key="1">
    <citation type="submission" date="2020-08" db="EMBL/GenBank/DDBJ databases">
        <title>Genome public.</title>
        <authorList>
            <person name="Liu C."/>
            <person name="Sun Q."/>
        </authorList>
    </citation>
    <scope>NUCLEOTIDE SEQUENCE</scope>
    <source>
        <strain evidence="10">BX8</strain>
    </source>
</reference>
<keyword evidence="7 8" id="KW-0472">Membrane</keyword>
<dbReference type="GO" id="GO:0005345">
    <property type="term" value="F:purine nucleobase transmembrane transporter activity"/>
    <property type="evidence" value="ECO:0007669"/>
    <property type="project" value="TreeGrafter"/>
</dbReference>